<proteinExistence type="predicted"/>
<organism evidence="4 5">
    <name type="scientific">Rhizopus azygosporus</name>
    <name type="common">Rhizopus microsporus var. azygosporus</name>
    <dbReference type="NCBI Taxonomy" id="86630"/>
    <lineage>
        <taxon>Eukaryota</taxon>
        <taxon>Fungi</taxon>
        <taxon>Fungi incertae sedis</taxon>
        <taxon>Mucoromycota</taxon>
        <taxon>Mucoromycotina</taxon>
        <taxon>Mucoromycetes</taxon>
        <taxon>Mucorales</taxon>
        <taxon>Mucorineae</taxon>
        <taxon>Rhizopodaceae</taxon>
        <taxon>Rhizopus</taxon>
    </lineage>
</organism>
<sequence>MAMRRFKDGDLGLQQGEQPNELLEQVLEKVRRLTIYAFAAGKSIDNEAKELTARSLKLPGSADIWTKKTKTTRTLFFHKKISTEFSKPDMKKPLPTTQDIEIDNLETRVKANTWEDSAEDVVERILPGVGSPNKIQHRNKARASTNSSNSAENSTTSGLPTELHLSERQPLCDFGGWHPTGWPPSALHLSLEIINIPQVANFGNRTRLQGSVVVQADPMGSKKLSSFRDGEETCSRSGTQVFRIRGDREISFPRRSVPIQFVYDPGERQGKSYLGLQTNQRIHSVSALQGEGVPALREIIETDDYITKIDFKDAYTVASISMESRHICHSSTKECLPHWVVKQIAQEWNVSVKIDAFADDTNKKLKRCWSWKIDPRAERTDAFQQTWPRKGSLHTPTLEAHTAGVEENQSRSSARLCDGDSNMANTILVADGVEAQQDGTSSLQLEEEFLSNRMAVIRISSYPQVNQRRLQSLLEKLGKLVFFRESQEKPNRDTVQSFSNNDNVYQVEVSNNEMVKCTCRDFEYNRIAYKHMYLLHRFKNTLQPYQVSFTELIPAEIDQETNTTEE</sequence>
<keyword evidence="5" id="KW-1185">Reference proteome</keyword>
<dbReference type="AlphaFoldDB" id="A0A367JPH8"/>
<keyword evidence="1" id="KW-0863">Zinc-finger</keyword>
<evidence type="ECO:0000313" key="4">
    <source>
        <dbReference type="EMBL" id="RCH91870.1"/>
    </source>
</evidence>
<protein>
    <recommendedName>
        <fullName evidence="3">SWIM-type domain-containing protein</fullName>
    </recommendedName>
</protein>
<feature type="domain" description="SWIM-type" evidence="3">
    <location>
        <begin position="505"/>
        <end position="540"/>
    </location>
</feature>
<feature type="compositionally biased region" description="Low complexity" evidence="2">
    <location>
        <begin position="142"/>
        <end position="157"/>
    </location>
</feature>
<dbReference type="EMBL" id="PJQL01000909">
    <property type="protein sequence ID" value="RCH91870.1"/>
    <property type="molecule type" value="Genomic_DNA"/>
</dbReference>
<evidence type="ECO:0000256" key="1">
    <source>
        <dbReference type="PROSITE-ProRule" id="PRU00325"/>
    </source>
</evidence>
<dbReference type="OrthoDB" id="2290779at2759"/>
<feature type="region of interest" description="Disordered" evidence="2">
    <location>
        <begin position="127"/>
        <end position="161"/>
    </location>
</feature>
<name>A0A367JPH8_RHIAZ</name>
<reference evidence="4 5" key="1">
    <citation type="journal article" date="2018" name="G3 (Bethesda)">
        <title>Phylogenetic and Phylogenomic Definition of Rhizopus Species.</title>
        <authorList>
            <person name="Gryganskyi A.P."/>
            <person name="Golan J."/>
            <person name="Dolatabadi S."/>
            <person name="Mondo S."/>
            <person name="Robb S."/>
            <person name="Idnurm A."/>
            <person name="Muszewska A."/>
            <person name="Steczkiewicz K."/>
            <person name="Masonjones S."/>
            <person name="Liao H.L."/>
            <person name="Gajdeczka M.T."/>
            <person name="Anike F."/>
            <person name="Vuek A."/>
            <person name="Anishchenko I.M."/>
            <person name="Voigt K."/>
            <person name="de Hoog G.S."/>
            <person name="Smith M.E."/>
            <person name="Heitman J."/>
            <person name="Vilgalys R."/>
            <person name="Stajich J.E."/>
        </authorList>
    </citation>
    <scope>NUCLEOTIDE SEQUENCE [LARGE SCALE GENOMIC DNA]</scope>
    <source>
        <strain evidence="4 5">CBS 357.93</strain>
    </source>
</reference>
<comment type="caution">
    <text evidence="4">The sequence shown here is derived from an EMBL/GenBank/DDBJ whole genome shotgun (WGS) entry which is preliminary data.</text>
</comment>
<dbReference type="PROSITE" id="PS50966">
    <property type="entry name" value="ZF_SWIM"/>
    <property type="match status" value="1"/>
</dbReference>
<dbReference type="Proteomes" id="UP000252139">
    <property type="component" value="Unassembled WGS sequence"/>
</dbReference>
<accession>A0A367JPH8</accession>
<gene>
    <name evidence="4" type="ORF">CU097_011943</name>
</gene>
<evidence type="ECO:0000259" key="3">
    <source>
        <dbReference type="PROSITE" id="PS50966"/>
    </source>
</evidence>
<keyword evidence="1" id="KW-0479">Metal-binding</keyword>
<evidence type="ECO:0000313" key="5">
    <source>
        <dbReference type="Proteomes" id="UP000252139"/>
    </source>
</evidence>
<dbReference type="GO" id="GO:0008270">
    <property type="term" value="F:zinc ion binding"/>
    <property type="evidence" value="ECO:0007669"/>
    <property type="project" value="UniProtKB-KW"/>
</dbReference>
<keyword evidence="1" id="KW-0862">Zinc</keyword>
<dbReference type="InterPro" id="IPR007527">
    <property type="entry name" value="Znf_SWIM"/>
</dbReference>
<evidence type="ECO:0000256" key="2">
    <source>
        <dbReference type="SAM" id="MobiDB-lite"/>
    </source>
</evidence>